<evidence type="ECO:0000313" key="3">
    <source>
        <dbReference type="EMBL" id="MFC4161267.1"/>
    </source>
</evidence>
<accession>A0ABV8MSL4</accession>
<gene>
    <name evidence="3" type="ORF">ACFOW7_18165</name>
</gene>
<name>A0ABV8MSL4_9NEIS</name>
<dbReference type="RefSeq" id="WP_378167012.1">
    <property type="nucleotide sequence ID" value="NZ_JBHSBU010000001.1"/>
</dbReference>
<reference evidence="4" key="1">
    <citation type="journal article" date="2019" name="Int. J. Syst. Evol. Microbiol.">
        <title>The Global Catalogue of Microorganisms (GCM) 10K type strain sequencing project: providing services to taxonomists for standard genome sequencing and annotation.</title>
        <authorList>
            <consortium name="The Broad Institute Genomics Platform"/>
            <consortium name="The Broad Institute Genome Sequencing Center for Infectious Disease"/>
            <person name="Wu L."/>
            <person name="Ma J."/>
        </authorList>
    </citation>
    <scope>NUCLEOTIDE SEQUENCE [LARGE SCALE GENOMIC DNA]</scope>
    <source>
        <strain evidence="4">LMG 29894</strain>
    </source>
</reference>
<evidence type="ECO:0000256" key="1">
    <source>
        <dbReference type="SAM" id="Phobius"/>
    </source>
</evidence>
<organism evidence="3 4">
    <name type="scientific">Chitinimonas lacunae</name>
    <dbReference type="NCBI Taxonomy" id="1963018"/>
    <lineage>
        <taxon>Bacteria</taxon>
        <taxon>Pseudomonadati</taxon>
        <taxon>Pseudomonadota</taxon>
        <taxon>Betaproteobacteria</taxon>
        <taxon>Neisseriales</taxon>
        <taxon>Chitinibacteraceae</taxon>
        <taxon>Chitinimonas</taxon>
    </lineage>
</organism>
<dbReference type="Gene3D" id="3.30.700.10">
    <property type="entry name" value="Glycoprotein, Type 4 Pilin"/>
    <property type="match status" value="1"/>
</dbReference>
<keyword evidence="1" id="KW-0472">Membrane</keyword>
<sequence length="137" mass="15784">MACPPFLPILAYCLLKLAWLAGVLTLGFWLTASNWLFDVRYSQLQSAQAQLQGVRGEIEQFRRVKQRLPVDLAELLAWRCGHLSKAQARHCARLLHRDSWNKPVHYTFPGRHSREGFDLWIVAPAEHSHSLEIVGNW</sequence>
<protein>
    <submittedName>
        <fullName evidence="3">Type II secretion system protein GspG</fullName>
    </submittedName>
</protein>
<dbReference type="InterPro" id="IPR013545">
    <property type="entry name" value="T2SS_protein-GspG_C"/>
</dbReference>
<dbReference type="Pfam" id="PF08334">
    <property type="entry name" value="T2SSG"/>
    <property type="match status" value="1"/>
</dbReference>
<dbReference type="EMBL" id="JBHSBU010000001">
    <property type="protein sequence ID" value="MFC4161267.1"/>
    <property type="molecule type" value="Genomic_DNA"/>
</dbReference>
<evidence type="ECO:0000313" key="4">
    <source>
        <dbReference type="Proteomes" id="UP001595791"/>
    </source>
</evidence>
<keyword evidence="4" id="KW-1185">Reference proteome</keyword>
<comment type="caution">
    <text evidence="3">The sequence shown here is derived from an EMBL/GenBank/DDBJ whole genome shotgun (WGS) entry which is preliminary data.</text>
</comment>
<feature type="domain" description="Type II secretion system protein GspG C-terminal" evidence="2">
    <location>
        <begin position="40"/>
        <end position="121"/>
    </location>
</feature>
<evidence type="ECO:0000259" key="2">
    <source>
        <dbReference type="Pfam" id="PF08334"/>
    </source>
</evidence>
<proteinExistence type="predicted"/>
<dbReference type="Proteomes" id="UP001595791">
    <property type="component" value="Unassembled WGS sequence"/>
</dbReference>
<keyword evidence="1" id="KW-1133">Transmembrane helix</keyword>
<feature type="transmembrane region" description="Helical" evidence="1">
    <location>
        <begin position="6"/>
        <end position="30"/>
    </location>
</feature>
<keyword evidence="1" id="KW-0812">Transmembrane</keyword>